<evidence type="ECO:0000259" key="2">
    <source>
        <dbReference type="PROSITE" id="PS50020"/>
    </source>
</evidence>
<reference evidence="3" key="1">
    <citation type="submission" date="2021-01" db="EMBL/GenBank/DDBJ databases">
        <authorList>
            <person name="Corre E."/>
            <person name="Pelletier E."/>
            <person name="Niang G."/>
            <person name="Scheremetjew M."/>
            <person name="Finn R."/>
            <person name="Kale V."/>
            <person name="Holt S."/>
            <person name="Cochrane G."/>
            <person name="Meng A."/>
            <person name="Brown T."/>
            <person name="Cohen L."/>
        </authorList>
    </citation>
    <scope>NUCLEOTIDE SEQUENCE</scope>
    <source>
        <strain evidence="3">UTEX LB 985</strain>
    </source>
</reference>
<dbReference type="SUPFAM" id="SSF51045">
    <property type="entry name" value="WW domain"/>
    <property type="match status" value="1"/>
</dbReference>
<feature type="region of interest" description="Disordered" evidence="1">
    <location>
        <begin position="79"/>
        <end position="116"/>
    </location>
</feature>
<dbReference type="Pfam" id="PF00397">
    <property type="entry name" value="WW"/>
    <property type="match status" value="1"/>
</dbReference>
<dbReference type="PROSITE" id="PS50020">
    <property type="entry name" value="WW_DOMAIN_2"/>
    <property type="match status" value="1"/>
</dbReference>
<protein>
    <recommendedName>
        <fullName evidence="2">WW domain-containing protein</fullName>
    </recommendedName>
</protein>
<gene>
    <name evidence="3" type="ORF">CBRE1094_LOCUS12533</name>
</gene>
<feature type="compositionally biased region" description="Low complexity" evidence="1">
    <location>
        <begin position="92"/>
        <end position="104"/>
    </location>
</feature>
<feature type="domain" description="WW" evidence="2">
    <location>
        <begin position="52"/>
        <end position="84"/>
    </location>
</feature>
<dbReference type="EMBL" id="HBGU01022927">
    <property type="protein sequence ID" value="CAD9439088.1"/>
    <property type="molecule type" value="Transcribed_RNA"/>
</dbReference>
<dbReference type="SMART" id="SM00456">
    <property type="entry name" value="WW"/>
    <property type="match status" value="1"/>
</dbReference>
<dbReference type="AlphaFoldDB" id="A0A7S2CYF3"/>
<dbReference type="Gene3D" id="2.20.70.10">
    <property type="match status" value="1"/>
</dbReference>
<dbReference type="InterPro" id="IPR036020">
    <property type="entry name" value="WW_dom_sf"/>
</dbReference>
<name>A0A7S2CYF3_9EUKA</name>
<sequence>MNEADAVADVKAAVAAAAKAAAAPQQSMRPANTPVALGLPPPPGAPPTTGGDGLPPDWQEASGPTGVYYYNVRTKETTWTRPAGGPAPQPAVQPAAQTRAPAVPKKLGLTARLGWR</sequence>
<evidence type="ECO:0000256" key="1">
    <source>
        <dbReference type="SAM" id="MobiDB-lite"/>
    </source>
</evidence>
<evidence type="ECO:0000313" key="3">
    <source>
        <dbReference type="EMBL" id="CAD9439088.1"/>
    </source>
</evidence>
<dbReference type="InterPro" id="IPR001202">
    <property type="entry name" value="WW_dom"/>
</dbReference>
<dbReference type="CDD" id="cd00201">
    <property type="entry name" value="WW"/>
    <property type="match status" value="1"/>
</dbReference>
<organism evidence="3">
    <name type="scientific">Haptolina brevifila</name>
    <dbReference type="NCBI Taxonomy" id="156173"/>
    <lineage>
        <taxon>Eukaryota</taxon>
        <taxon>Haptista</taxon>
        <taxon>Haptophyta</taxon>
        <taxon>Prymnesiophyceae</taxon>
        <taxon>Prymnesiales</taxon>
        <taxon>Prymnesiaceae</taxon>
        <taxon>Haptolina</taxon>
    </lineage>
</organism>
<accession>A0A7S2CYF3</accession>
<feature type="region of interest" description="Disordered" evidence="1">
    <location>
        <begin position="20"/>
        <end position="63"/>
    </location>
</feature>
<proteinExistence type="predicted"/>
<dbReference type="PROSITE" id="PS01159">
    <property type="entry name" value="WW_DOMAIN_1"/>
    <property type="match status" value="1"/>
</dbReference>